<dbReference type="GO" id="GO:0005829">
    <property type="term" value="C:cytosol"/>
    <property type="evidence" value="ECO:0007669"/>
    <property type="project" value="TreeGrafter"/>
</dbReference>
<dbReference type="EMBL" id="JAODUP010000727">
    <property type="protein sequence ID" value="KAK2144820.1"/>
    <property type="molecule type" value="Genomic_DNA"/>
</dbReference>
<comment type="caution">
    <text evidence="9">The sequence shown here is derived from an EMBL/GenBank/DDBJ whole genome shotgun (WGS) entry which is preliminary data.</text>
</comment>
<dbReference type="InterPro" id="IPR029058">
    <property type="entry name" value="AB_hydrolase_fold"/>
</dbReference>
<accession>A0AAD9MTG3</accession>
<comment type="function">
    <text evidence="1 8">Serine hydrolase involved in the detoxification of formaldehyde.</text>
</comment>
<dbReference type="NCBIfam" id="TIGR02821">
    <property type="entry name" value="fghA_ester_D"/>
    <property type="match status" value="1"/>
</dbReference>
<dbReference type="GO" id="GO:0046294">
    <property type="term" value="P:formaldehyde catabolic process"/>
    <property type="evidence" value="ECO:0007669"/>
    <property type="project" value="InterPro"/>
</dbReference>
<keyword evidence="8" id="KW-0963">Cytoplasm</keyword>
<keyword evidence="6 8" id="KW-0378">Hydrolase</keyword>
<name>A0AAD9MTG3_9ANNE</name>
<dbReference type="AlphaFoldDB" id="A0AAD9MTG3"/>
<evidence type="ECO:0000256" key="2">
    <source>
        <dbReference type="ARBA" id="ARBA00005622"/>
    </source>
</evidence>
<evidence type="ECO:0000256" key="3">
    <source>
        <dbReference type="ARBA" id="ARBA00012479"/>
    </source>
</evidence>
<dbReference type="Pfam" id="PF00756">
    <property type="entry name" value="Esterase"/>
    <property type="match status" value="1"/>
</dbReference>
<dbReference type="SUPFAM" id="SSF53474">
    <property type="entry name" value="alpha/beta-Hydrolases"/>
    <property type="match status" value="1"/>
</dbReference>
<feature type="active site" description="Charge relay system" evidence="7">
    <location>
        <position position="275"/>
    </location>
</feature>
<comment type="subcellular location">
    <subcellularLocation>
        <location evidence="8">Cytoplasm</location>
    </subcellularLocation>
</comment>
<reference evidence="9" key="1">
    <citation type="journal article" date="2023" name="Mol. Biol. Evol.">
        <title>Third-Generation Sequencing Reveals the Adaptive Role of the Epigenome in Three Deep-Sea Polychaetes.</title>
        <authorList>
            <person name="Perez M."/>
            <person name="Aroh O."/>
            <person name="Sun Y."/>
            <person name="Lan Y."/>
            <person name="Juniper S.K."/>
            <person name="Young C.R."/>
            <person name="Angers B."/>
            <person name="Qian P.Y."/>
        </authorList>
    </citation>
    <scope>NUCLEOTIDE SEQUENCE</scope>
    <source>
        <strain evidence="9">P08H-3</strain>
    </source>
</reference>
<evidence type="ECO:0000313" key="9">
    <source>
        <dbReference type="EMBL" id="KAK2144820.1"/>
    </source>
</evidence>
<dbReference type="Proteomes" id="UP001208570">
    <property type="component" value="Unassembled WGS sequence"/>
</dbReference>
<evidence type="ECO:0000313" key="10">
    <source>
        <dbReference type="Proteomes" id="UP001208570"/>
    </source>
</evidence>
<dbReference type="Gene3D" id="3.40.50.1820">
    <property type="entry name" value="alpha/beta hydrolase"/>
    <property type="match status" value="1"/>
</dbReference>
<dbReference type="InterPro" id="IPR000801">
    <property type="entry name" value="Esterase-like"/>
</dbReference>
<feature type="active site" description="Charge relay system" evidence="7">
    <location>
        <position position="164"/>
    </location>
</feature>
<evidence type="ECO:0000256" key="4">
    <source>
        <dbReference type="ARBA" id="ARBA00016774"/>
    </source>
</evidence>
<organism evidence="9 10">
    <name type="scientific">Paralvinella palmiformis</name>
    <dbReference type="NCBI Taxonomy" id="53620"/>
    <lineage>
        <taxon>Eukaryota</taxon>
        <taxon>Metazoa</taxon>
        <taxon>Spiralia</taxon>
        <taxon>Lophotrochozoa</taxon>
        <taxon>Annelida</taxon>
        <taxon>Polychaeta</taxon>
        <taxon>Sedentaria</taxon>
        <taxon>Canalipalpata</taxon>
        <taxon>Terebellida</taxon>
        <taxon>Terebelliformia</taxon>
        <taxon>Alvinellidae</taxon>
        <taxon>Paralvinella</taxon>
    </lineage>
</organism>
<dbReference type="InterPro" id="IPR014186">
    <property type="entry name" value="S-formylglutathione_hydrol"/>
</dbReference>
<evidence type="ECO:0000256" key="1">
    <source>
        <dbReference type="ARBA" id="ARBA00002608"/>
    </source>
</evidence>
<keyword evidence="5 8" id="KW-0719">Serine esterase</keyword>
<evidence type="ECO:0000256" key="7">
    <source>
        <dbReference type="PIRSR" id="PIRSR614186-1"/>
    </source>
</evidence>
<dbReference type="PANTHER" id="PTHR10061">
    <property type="entry name" value="S-FORMYLGLUTATHIONE HYDROLASE"/>
    <property type="match status" value="1"/>
</dbReference>
<evidence type="ECO:0000256" key="5">
    <source>
        <dbReference type="ARBA" id="ARBA00022487"/>
    </source>
</evidence>
<dbReference type="GO" id="GO:0018738">
    <property type="term" value="F:S-formylglutathione hydrolase activity"/>
    <property type="evidence" value="ECO:0007669"/>
    <property type="project" value="UniProtKB-EC"/>
</dbReference>
<sequence>MKNKTGRTLGVTRRMGELNEVSKNKIFGGWQKVFSHESKELKCKMNFGIYLPPQAENNKVPIIYWLSGLTCTEQNFITKAGAQKYAAEHGVIIVAPDTSPRGCNIEGEDDGYDFGTGAGFYIDATEEKWKKNYRMYSYVTIELPEIINRNFPVLEDKQSIMGHSMGGHGALISFLKNPGQYRSVSAFSPICNPMECPWGQKAFSGYLGDKKDLWKKYDSCHLVKDYDGPPAAILIDQGKADNFFSAGQLLPDKFVAACAEAKVPVILRMQEDYDHSYYFIATFIGEHIAHHVKYLKSG</sequence>
<dbReference type="FunFam" id="3.40.50.1820:FF:000002">
    <property type="entry name" value="S-formylglutathione hydrolase"/>
    <property type="match status" value="1"/>
</dbReference>
<dbReference type="PANTHER" id="PTHR10061:SF0">
    <property type="entry name" value="S-FORMYLGLUTATHIONE HYDROLASE"/>
    <property type="match status" value="1"/>
</dbReference>
<feature type="active site" description="Charge relay system" evidence="7">
    <location>
        <position position="241"/>
    </location>
</feature>
<protein>
    <recommendedName>
        <fullName evidence="4 8">S-formylglutathione hydrolase</fullName>
        <ecNumber evidence="3 8">3.1.2.12</ecNumber>
    </recommendedName>
</protein>
<evidence type="ECO:0000256" key="6">
    <source>
        <dbReference type="ARBA" id="ARBA00022801"/>
    </source>
</evidence>
<dbReference type="GO" id="GO:0052689">
    <property type="term" value="F:carboxylic ester hydrolase activity"/>
    <property type="evidence" value="ECO:0007669"/>
    <property type="project" value="UniProtKB-KW"/>
</dbReference>
<dbReference type="EC" id="3.1.2.12" evidence="3 8"/>
<keyword evidence="10" id="KW-1185">Reference proteome</keyword>
<evidence type="ECO:0000256" key="8">
    <source>
        <dbReference type="RuleBase" id="RU363068"/>
    </source>
</evidence>
<gene>
    <name evidence="9" type="ORF">LSH36_727g01024</name>
</gene>
<comment type="similarity">
    <text evidence="2 8">Belongs to the esterase D family.</text>
</comment>
<comment type="catalytic activity">
    <reaction evidence="8">
        <text>S-formylglutathione + H2O = formate + glutathione + H(+)</text>
        <dbReference type="Rhea" id="RHEA:14961"/>
        <dbReference type="ChEBI" id="CHEBI:15377"/>
        <dbReference type="ChEBI" id="CHEBI:15378"/>
        <dbReference type="ChEBI" id="CHEBI:15740"/>
        <dbReference type="ChEBI" id="CHEBI:57688"/>
        <dbReference type="ChEBI" id="CHEBI:57925"/>
        <dbReference type="EC" id="3.1.2.12"/>
    </reaction>
</comment>
<proteinExistence type="inferred from homology"/>